<keyword evidence="6" id="KW-0539">Nucleus</keyword>
<keyword evidence="4" id="KW-0805">Transcription regulation</keyword>
<protein>
    <recommendedName>
        <fullName evidence="10">Chromatin modification-related protein EAF7</fullName>
    </recommendedName>
</protein>
<accession>A0A0L0W4S9</accession>
<comment type="subcellular location">
    <subcellularLocation>
        <location evidence="1">Nucleus</location>
    </subcellularLocation>
</comment>
<dbReference type="OrthoDB" id="5595141at2759"/>
<dbReference type="GO" id="GO:0006325">
    <property type="term" value="P:chromatin organization"/>
    <property type="evidence" value="ECO:0007669"/>
    <property type="project" value="UniProtKB-KW"/>
</dbReference>
<dbReference type="Proteomes" id="UP000054564">
    <property type="component" value="Unassembled WGS sequence"/>
</dbReference>
<name>A0A0L0W4S9_9BASI</name>
<organism evidence="8 9">
    <name type="scientific">Puccinia striiformis f. sp. tritici PST-78</name>
    <dbReference type="NCBI Taxonomy" id="1165861"/>
    <lineage>
        <taxon>Eukaryota</taxon>
        <taxon>Fungi</taxon>
        <taxon>Dikarya</taxon>
        <taxon>Basidiomycota</taxon>
        <taxon>Pucciniomycotina</taxon>
        <taxon>Pucciniomycetes</taxon>
        <taxon>Pucciniales</taxon>
        <taxon>Pucciniaceae</taxon>
        <taxon>Puccinia</taxon>
    </lineage>
</organism>
<feature type="compositionally biased region" description="Basic and acidic residues" evidence="7">
    <location>
        <begin position="175"/>
        <end position="185"/>
    </location>
</feature>
<dbReference type="PANTHER" id="PTHR13581:SF5">
    <property type="entry name" value="MRG_MORF4L-BINDING PROTEIN"/>
    <property type="match status" value="1"/>
</dbReference>
<evidence type="ECO:0000256" key="5">
    <source>
        <dbReference type="ARBA" id="ARBA00023163"/>
    </source>
</evidence>
<dbReference type="Pfam" id="PF07904">
    <property type="entry name" value="Eaf7"/>
    <property type="match status" value="1"/>
</dbReference>
<proteinExistence type="inferred from homology"/>
<gene>
    <name evidence="8" type="ORF">PSTG_00397</name>
</gene>
<dbReference type="GO" id="GO:0005634">
    <property type="term" value="C:nucleus"/>
    <property type="evidence" value="ECO:0007669"/>
    <property type="project" value="UniProtKB-SubCell"/>
</dbReference>
<evidence type="ECO:0000256" key="3">
    <source>
        <dbReference type="ARBA" id="ARBA00022853"/>
    </source>
</evidence>
<evidence type="ECO:0000256" key="6">
    <source>
        <dbReference type="ARBA" id="ARBA00023242"/>
    </source>
</evidence>
<comment type="similarity">
    <text evidence="2">Belongs to the EAF7 family.</text>
</comment>
<comment type="caution">
    <text evidence="8">The sequence shown here is derived from an EMBL/GenBank/DDBJ whole genome shotgun (WGS) entry which is preliminary data.</text>
</comment>
<feature type="compositionally biased region" description="Low complexity" evidence="7">
    <location>
        <begin position="141"/>
        <end position="163"/>
    </location>
</feature>
<feature type="compositionally biased region" description="Polar residues" evidence="7">
    <location>
        <begin position="164"/>
        <end position="174"/>
    </location>
</feature>
<evidence type="ECO:0000256" key="2">
    <source>
        <dbReference type="ARBA" id="ARBA00007117"/>
    </source>
</evidence>
<evidence type="ECO:0000256" key="4">
    <source>
        <dbReference type="ARBA" id="ARBA00023015"/>
    </source>
</evidence>
<keyword evidence="3" id="KW-0156">Chromatin regulator</keyword>
<evidence type="ECO:0000313" key="8">
    <source>
        <dbReference type="EMBL" id="KNF06521.1"/>
    </source>
</evidence>
<dbReference type="AlphaFoldDB" id="A0A0L0W4S9"/>
<dbReference type="GO" id="GO:0006357">
    <property type="term" value="P:regulation of transcription by RNA polymerase II"/>
    <property type="evidence" value="ECO:0007669"/>
    <property type="project" value="TreeGrafter"/>
</dbReference>
<reference evidence="9" key="1">
    <citation type="submission" date="2014-03" db="EMBL/GenBank/DDBJ databases">
        <title>The Genome Sequence of Puccinia striiformis f. sp. tritici PST-78.</title>
        <authorList>
            <consortium name="The Broad Institute Genome Sequencing Platform"/>
            <person name="Cuomo C."/>
            <person name="Hulbert S."/>
            <person name="Chen X."/>
            <person name="Walker B."/>
            <person name="Young S.K."/>
            <person name="Zeng Q."/>
            <person name="Gargeya S."/>
            <person name="Fitzgerald M."/>
            <person name="Haas B."/>
            <person name="Abouelleil A."/>
            <person name="Alvarado L."/>
            <person name="Arachchi H.M."/>
            <person name="Berlin A.M."/>
            <person name="Chapman S.B."/>
            <person name="Goldberg J."/>
            <person name="Griggs A."/>
            <person name="Gujja S."/>
            <person name="Hansen M."/>
            <person name="Howarth C."/>
            <person name="Imamovic A."/>
            <person name="Larimer J."/>
            <person name="McCowan C."/>
            <person name="Montmayeur A."/>
            <person name="Murphy C."/>
            <person name="Neiman D."/>
            <person name="Pearson M."/>
            <person name="Priest M."/>
            <person name="Roberts A."/>
            <person name="Saif S."/>
            <person name="Shea T."/>
            <person name="Sisk P."/>
            <person name="Sykes S."/>
            <person name="Wortman J."/>
            <person name="Nusbaum C."/>
            <person name="Birren B."/>
        </authorList>
    </citation>
    <scope>NUCLEOTIDE SEQUENCE [LARGE SCALE GENOMIC DNA]</scope>
    <source>
        <strain evidence="9">race PST-78</strain>
    </source>
</reference>
<dbReference type="GO" id="GO:0035267">
    <property type="term" value="C:NuA4 histone acetyltransferase complex"/>
    <property type="evidence" value="ECO:0007669"/>
    <property type="project" value="TreeGrafter"/>
</dbReference>
<evidence type="ECO:0008006" key="10">
    <source>
        <dbReference type="Google" id="ProtNLM"/>
    </source>
</evidence>
<dbReference type="InterPro" id="IPR012423">
    <property type="entry name" value="Eaf7/MRGBP"/>
</dbReference>
<dbReference type="PANTHER" id="PTHR13581">
    <property type="entry name" value="MRG-BINDING PROTEIN"/>
    <property type="match status" value="1"/>
</dbReference>
<dbReference type="STRING" id="1165861.A0A0L0W4S9"/>
<keyword evidence="5" id="KW-0804">Transcription</keyword>
<evidence type="ECO:0000256" key="7">
    <source>
        <dbReference type="SAM" id="MobiDB-lite"/>
    </source>
</evidence>
<dbReference type="EMBL" id="AJIL01000003">
    <property type="protein sequence ID" value="KNF06521.1"/>
    <property type="molecule type" value="Genomic_DNA"/>
</dbReference>
<feature type="region of interest" description="Disordered" evidence="7">
    <location>
        <begin position="125"/>
        <end position="283"/>
    </location>
</feature>
<feature type="compositionally biased region" description="Acidic residues" evidence="7">
    <location>
        <begin position="186"/>
        <end position="219"/>
    </location>
</feature>
<sequence>MTSTSTESTRILSTTDGETAFFRAIIRYRPRGPNRHFSMVGICKDLERELNTVIPSEEIWSTLRSCYDLDMFAEMEPDELDDIDRSKSTIDILRAKQHTHFREFQLPIHPTIPTERSFQVLVDDRRLESSSARSSPERRSPGISSPRRRTTTNSSKLHTSSSSKYLNPSSAKSTADQRHSDHSEGMESDLTEQEDYEDEDEDDDDDDKEFEEEEEEEPAPEPRAKKSKTSTKQSTTESHPQTSRSRNTGNSNKATSTTTNNTTSRSGSNPPSTRGSRRGRWKK</sequence>
<evidence type="ECO:0000256" key="1">
    <source>
        <dbReference type="ARBA" id="ARBA00004123"/>
    </source>
</evidence>
<evidence type="ECO:0000313" key="9">
    <source>
        <dbReference type="Proteomes" id="UP000054564"/>
    </source>
</evidence>
<keyword evidence="9" id="KW-1185">Reference proteome</keyword>
<feature type="compositionally biased region" description="Low complexity" evidence="7">
    <location>
        <begin position="247"/>
        <end position="274"/>
    </location>
</feature>